<dbReference type="RefSeq" id="WP_345187489.1">
    <property type="nucleotide sequence ID" value="NZ_BAABGP010000018.1"/>
</dbReference>
<protein>
    <submittedName>
        <fullName evidence="1">Uncharacterized protein</fullName>
    </submittedName>
</protein>
<organism evidence="1 2">
    <name type="scientific">Microbacterium panaciterrae</name>
    <dbReference type="NCBI Taxonomy" id="985759"/>
    <lineage>
        <taxon>Bacteria</taxon>
        <taxon>Bacillati</taxon>
        <taxon>Actinomycetota</taxon>
        <taxon>Actinomycetes</taxon>
        <taxon>Micrococcales</taxon>
        <taxon>Microbacteriaceae</taxon>
        <taxon>Microbacterium</taxon>
    </lineage>
</organism>
<name>A0ABP8PIW8_9MICO</name>
<comment type="caution">
    <text evidence="1">The sequence shown here is derived from an EMBL/GenBank/DDBJ whole genome shotgun (WGS) entry which is preliminary data.</text>
</comment>
<proteinExistence type="predicted"/>
<evidence type="ECO:0000313" key="2">
    <source>
        <dbReference type="Proteomes" id="UP001500731"/>
    </source>
</evidence>
<dbReference type="Proteomes" id="UP001500731">
    <property type="component" value="Unassembled WGS sequence"/>
</dbReference>
<gene>
    <name evidence="1" type="ORF">GCM10023171_25250</name>
</gene>
<evidence type="ECO:0000313" key="1">
    <source>
        <dbReference type="EMBL" id="GAA4487480.1"/>
    </source>
</evidence>
<sequence>MDIITVRRDDFIEAVARNREGHRAAFDQALEGYRRRLIAELERRLRHVAQGRRVDQYLGLPEPEDHTDDYDRVLAMARMSVDDELELSEHEFGMYVMDQWSWKNAFAETTVMYGGLR</sequence>
<dbReference type="EMBL" id="BAABGP010000018">
    <property type="protein sequence ID" value="GAA4487480.1"/>
    <property type="molecule type" value="Genomic_DNA"/>
</dbReference>
<accession>A0ABP8PIW8</accession>
<reference evidence="2" key="1">
    <citation type="journal article" date="2019" name="Int. J. Syst. Evol. Microbiol.">
        <title>The Global Catalogue of Microorganisms (GCM) 10K type strain sequencing project: providing services to taxonomists for standard genome sequencing and annotation.</title>
        <authorList>
            <consortium name="The Broad Institute Genomics Platform"/>
            <consortium name="The Broad Institute Genome Sequencing Center for Infectious Disease"/>
            <person name="Wu L."/>
            <person name="Ma J."/>
        </authorList>
    </citation>
    <scope>NUCLEOTIDE SEQUENCE [LARGE SCALE GENOMIC DNA]</scope>
    <source>
        <strain evidence="2">JCM 17839</strain>
    </source>
</reference>
<keyword evidence="2" id="KW-1185">Reference proteome</keyword>